<proteinExistence type="predicted"/>
<protein>
    <submittedName>
        <fullName evidence="1">Kinase</fullName>
    </submittedName>
</protein>
<organism evidence="1 2">
    <name type="scientific">Candidatus Pullilachnospira stercoravium</name>
    <dbReference type="NCBI Taxonomy" id="2840913"/>
    <lineage>
        <taxon>Bacteria</taxon>
        <taxon>Bacillati</taxon>
        <taxon>Bacillota</taxon>
        <taxon>Clostridia</taxon>
        <taxon>Lachnospirales</taxon>
        <taxon>Lachnospiraceae</taxon>
        <taxon>Lachnospiraceae incertae sedis</taxon>
        <taxon>Candidatus Pullilachnospira</taxon>
    </lineage>
</organism>
<reference evidence="1" key="2">
    <citation type="journal article" date="2021" name="PeerJ">
        <title>Extensive microbial diversity within the chicken gut microbiome revealed by metagenomics and culture.</title>
        <authorList>
            <person name="Gilroy R."/>
            <person name="Ravi A."/>
            <person name="Getino M."/>
            <person name="Pursley I."/>
            <person name="Horton D.L."/>
            <person name="Alikhan N.F."/>
            <person name="Baker D."/>
            <person name="Gharbi K."/>
            <person name="Hall N."/>
            <person name="Watson M."/>
            <person name="Adriaenssens E.M."/>
            <person name="Foster-Nyarko E."/>
            <person name="Jarju S."/>
            <person name="Secka A."/>
            <person name="Antonio M."/>
            <person name="Oren A."/>
            <person name="Chaudhuri R.R."/>
            <person name="La Ragione R."/>
            <person name="Hildebrand F."/>
            <person name="Pallen M.J."/>
        </authorList>
    </citation>
    <scope>NUCLEOTIDE SEQUENCE</scope>
    <source>
        <strain evidence="1">ChiBcec2-4451</strain>
    </source>
</reference>
<name>A0A9D1NRU5_9FIRM</name>
<evidence type="ECO:0000313" key="1">
    <source>
        <dbReference type="EMBL" id="HIV11655.1"/>
    </source>
</evidence>
<sequence length="83" mass="9502">MRLELVQKALKEKGIPYNYTEEDGCGSIDFLFRGIPYHVWEFEDDGWGAETNIENSGRSEDIVGDYERKIAGMILGWPEMVQG</sequence>
<gene>
    <name evidence="1" type="ORF">IAA63_00755</name>
</gene>
<dbReference type="AlphaFoldDB" id="A0A9D1NRU5"/>
<comment type="caution">
    <text evidence="1">The sequence shown here is derived from an EMBL/GenBank/DDBJ whole genome shotgun (WGS) entry which is preliminary data.</text>
</comment>
<dbReference type="EMBL" id="DVON01000021">
    <property type="protein sequence ID" value="HIV11655.1"/>
    <property type="molecule type" value="Genomic_DNA"/>
</dbReference>
<keyword evidence="1" id="KW-0418">Kinase</keyword>
<keyword evidence="1" id="KW-0808">Transferase</keyword>
<dbReference type="GO" id="GO:0016301">
    <property type="term" value="F:kinase activity"/>
    <property type="evidence" value="ECO:0007669"/>
    <property type="project" value="UniProtKB-KW"/>
</dbReference>
<accession>A0A9D1NRU5</accession>
<evidence type="ECO:0000313" key="2">
    <source>
        <dbReference type="Proteomes" id="UP000886723"/>
    </source>
</evidence>
<dbReference type="Proteomes" id="UP000886723">
    <property type="component" value="Unassembled WGS sequence"/>
</dbReference>
<reference evidence="1" key="1">
    <citation type="submission" date="2020-10" db="EMBL/GenBank/DDBJ databases">
        <authorList>
            <person name="Gilroy R."/>
        </authorList>
    </citation>
    <scope>NUCLEOTIDE SEQUENCE</scope>
    <source>
        <strain evidence="1">ChiBcec2-4451</strain>
    </source>
</reference>